<accession>A0A2Z6NCB5</accession>
<dbReference type="PANTHER" id="PTHR47074:SF48">
    <property type="entry name" value="POLYNUCLEOTIDYL TRANSFERASE, RIBONUCLEASE H-LIKE SUPERFAMILY PROTEIN"/>
    <property type="match status" value="1"/>
</dbReference>
<proteinExistence type="predicted"/>
<keyword evidence="2" id="KW-1185">Reference proteome</keyword>
<evidence type="ECO:0000313" key="2">
    <source>
        <dbReference type="Proteomes" id="UP000242715"/>
    </source>
</evidence>
<name>A0A2Z6NCB5_TRISU</name>
<evidence type="ECO:0000313" key="1">
    <source>
        <dbReference type="EMBL" id="GAU33695.1"/>
    </source>
</evidence>
<dbReference type="Proteomes" id="UP000242715">
    <property type="component" value="Unassembled WGS sequence"/>
</dbReference>
<dbReference type="AlphaFoldDB" id="A0A2Z6NCB5"/>
<sequence>MQKFNNNITVDAQDQQHQHWLPPRHCWLKCNVGAEFHNDGRITSGGRCIRDATRQFIRAGTFSIAEGEALALWKAMQIAHRIWQTLYLKLMHKWLQKSFM</sequence>
<organism evidence="1 2">
    <name type="scientific">Trifolium subterraneum</name>
    <name type="common">Subterranean clover</name>
    <dbReference type="NCBI Taxonomy" id="3900"/>
    <lineage>
        <taxon>Eukaryota</taxon>
        <taxon>Viridiplantae</taxon>
        <taxon>Streptophyta</taxon>
        <taxon>Embryophyta</taxon>
        <taxon>Tracheophyta</taxon>
        <taxon>Spermatophyta</taxon>
        <taxon>Magnoliopsida</taxon>
        <taxon>eudicotyledons</taxon>
        <taxon>Gunneridae</taxon>
        <taxon>Pentapetalae</taxon>
        <taxon>rosids</taxon>
        <taxon>fabids</taxon>
        <taxon>Fabales</taxon>
        <taxon>Fabaceae</taxon>
        <taxon>Papilionoideae</taxon>
        <taxon>50 kb inversion clade</taxon>
        <taxon>NPAAA clade</taxon>
        <taxon>Hologalegina</taxon>
        <taxon>IRL clade</taxon>
        <taxon>Trifolieae</taxon>
        <taxon>Trifolium</taxon>
    </lineage>
</organism>
<evidence type="ECO:0008006" key="3">
    <source>
        <dbReference type="Google" id="ProtNLM"/>
    </source>
</evidence>
<gene>
    <name evidence="1" type="ORF">TSUD_148450</name>
</gene>
<reference evidence="2" key="1">
    <citation type="journal article" date="2017" name="Front. Plant Sci.">
        <title>Climate Clever Clovers: New Paradigm to Reduce the Environmental Footprint of Ruminants by Breeding Low Methanogenic Forages Utilizing Haplotype Variation.</title>
        <authorList>
            <person name="Kaur P."/>
            <person name="Appels R."/>
            <person name="Bayer P.E."/>
            <person name="Keeble-Gagnere G."/>
            <person name="Wang J."/>
            <person name="Hirakawa H."/>
            <person name="Shirasawa K."/>
            <person name="Vercoe P."/>
            <person name="Stefanova K."/>
            <person name="Durmic Z."/>
            <person name="Nichols P."/>
            <person name="Revell C."/>
            <person name="Isobe S.N."/>
            <person name="Edwards D."/>
            <person name="Erskine W."/>
        </authorList>
    </citation>
    <scope>NUCLEOTIDE SEQUENCE [LARGE SCALE GENOMIC DNA]</scope>
    <source>
        <strain evidence="2">cv. Daliak</strain>
    </source>
</reference>
<dbReference type="PANTHER" id="PTHR47074">
    <property type="entry name" value="BNAC02G40300D PROTEIN"/>
    <property type="match status" value="1"/>
</dbReference>
<protein>
    <recommendedName>
        <fullName evidence="3">RNase H type-1 domain-containing protein</fullName>
    </recommendedName>
</protein>
<dbReference type="EMBL" id="DF973534">
    <property type="protein sequence ID" value="GAU33695.1"/>
    <property type="molecule type" value="Genomic_DNA"/>
</dbReference>
<dbReference type="InterPro" id="IPR052929">
    <property type="entry name" value="RNase_H-like_EbsB-rel"/>
</dbReference>